<dbReference type="GO" id="GO:0071978">
    <property type="term" value="P:bacterial-type flagellum-dependent swarming motility"/>
    <property type="evidence" value="ECO:0007669"/>
    <property type="project" value="TreeGrafter"/>
</dbReference>
<keyword evidence="9" id="KW-0282">Flagellum</keyword>
<evidence type="ECO:0000259" key="7">
    <source>
        <dbReference type="Pfam" id="PF00460"/>
    </source>
</evidence>
<keyword evidence="9" id="KW-0966">Cell projection</keyword>
<sequence>MGLFNSINTAASGLTAERLRLDVIADNIANANTTRTADGGPYRRSRVIFRPRVEQPYWRSPFLPDSLDNNIGKGVRVAEIEKDYDSELRLVYDPTHPDAIKTGPKKGYVEYSNVNTVSEMVDMIAASRAYEANVAVMDGSKSMFRKALEIGR</sequence>
<proteinExistence type="inferred from homology"/>
<dbReference type="PANTHER" id="PTHR30435:SF2">
    <property type="entry name" value="FLAGELLAR BASAL-BODY ROD PROTEIN FLGC"/>
    <property type="match status" value="1"/>
</dbReference>
<dbReference type="InterPro" id="IPR019776">
    <property type="entry name" value="Flagellar_basal_body_rod_CS"/>
</dbReference>
<organism evidence="9 10">
    <name type="scientific">Spirochaeta isovalerica</name>
    <dbReference type="NCBI Taxonomy" id="150"/>
    <lineage>
        <taxon>Bacteria</taxon>
        <taxon>Pseudomonadati</taxon>
        <taxon>Spirochaetota</taxon>
        <taxon>Spirochaetia</taxon>
        <taxon>Spirochaetales</taxon>
        <taxon>Spirochaetaceae</taxon>
        <taxon>Spirochaeta</taxon>
    </lineage>
</organism>
<accession>A0A841RDC2</accession>
<reference evidence="9 10" key="1">
    <citation type="submission" date="2020-08" db="EMBL/GenBank/DDBJ databases">
        <title>Genomic Encyclopedia of Type Strains, Phase IV (KMG-IV): sequencing the most valuable type-strain genomes for metagenomic binning, comparative biology and taxonomic classification.</title>
        <authorList>
            <person name="Goeker M."/>
        </authorList>
    </citation>
    <scope>NUCLEOTIDE SEQUENCE [LARGE SCALE GENOMIC DNA]</scope>
    <source>
        <strain evidence="9 10">DSM 2461</strain>
    </source>
</reference>
<evidence type="ECO:0000313" key="9">
    <source>
        <dbReference type="EMBL" id="MBB6481963.1"/>
    </source>
</evidence>
<dbReference type="GO" id="GO:0030694">
    <property type="term" value="C:bacterial-type flagellum basal body, rod"/>
    <property type="evidence" value="ECO:0007669"/>
    <property type="project" value="UniProtKB-UniRule"/>
</dbReference>
<dbReference type="Proteomes" id="UP000587760">
    <property type="component" value="Unassembled WGS sequence"/>
</dbReference>
<protein>
    <recommendedName>
        <fullName evidence="3 6">Flagellar basal-body rod protein FlgC</fullName>
    </recommendedName>
</protein>
<dbReference type="InterPro" id="IPR010930">
    <property type="entry name" value="Flg_bb/hook_C_dom"/>
</dbReference>
<dbReference type="InterPro" id="IPR001444">
    <property type="entry name" value="Flag_bb_rod_N"/>
</dbReference>
<keyword evidence="4 6" id="KW-0975">Bacterial flagellum</keyword>
<evidence type="ECO:0000313" key="10">
    <source>
        <dbReference type="Proteomes" id="UP000587760"/>
    </source>
</evidence>
<evidence type="ECO:0000256" key="4">
    <source>
        <dbReference type="ARBA" id="ARBA00023143"/>
    </source>
</evidence>
<name>A0A841RDC2_9SPIO</name>
<comment type="similarity">
    <text evidence="2">Belongs to the flagella basal body rod proteins family.</text>
</comment>
<comment type="subunit">
    <text evidence="5 6">The basal body constitutes a major portion of the flagellar organelle and consists of four rings (L,P,S, and M) mounted on a central rod. The rod consists of about 26 subunits of FlgG in the distal portion, and FlgB, FlgC and FlgF are thought to build up the proximal portion of the rod with about 6 subunits each.</text>
</comment>
<evidence type="ECO:0000256" key="6">
    <source>
        <dbReference type="RuleBase" id="RU362062"/>
    </source>
</evidence>
<evidence type="ECO:0000256" key="3">
    <source>
        <dbReference type="ARBA" id="ARBA00017941"/>
    </source>
</evidence>
<evidence type="ECO:0000256" key="2">
    <source>
        <dbReference type="ARBA" id="ARBA00009677"/>
    </source>
</evidence>
<dbReference type="NCBIfam" id="TIGR01395">
    <property type="entry name" value="FlgC"/>
    <property type="match status" value="1"/>
</dbReference>
<feature type="domain" description="Flagellar basal body rod protein N-terminal" evidence="7">
    <location>
        <begin position="7"/>
        <end position="35"/>
    </location>
</feature>
<keyword evidence="9" id="KW-0969">Cilium</keyword>
<evidence type="ECO:0000259" key="8">
    <source>
        <dbReference type="Pfam" id="PF06429"/>
    </source>
</evidence>
<evidence type="ECO:0000256" key="5">
    <source>
        <dbReference type="ARBA" id="ARBA00025933"/>
    </source>
</evidence>
<dbReference type="InterPro" id="IPR006299">
    <property type="entry name" value="FlgC"/>
</dbReference>
<gene>
    <name evidence="9" type="ORF">HNR50_003644</name>
</gene>
<dbReference type="Pfam" id="PF06429">
    <property type="entry name" value="Flg_bbr_C"/>
    <property type="match status" value="1"/>
</dbReference>
<dbReference type="AlphaFoldDB" id="A0A841RDC2"/>
<feature type="domain" description="Flagellar basal-body/hook protein C-terminal" evidence="8">
    <location>
        <begin position="106"/>
        <end position="149"/>
    </location>
</feature>
<dbReference type="PANTHER" id="PTHR30435">
    <property type="entry name" value="FLAGELLAR PROTEIN"/>
    <property type="match status" value="1"/>
</dbReference>
<comment type="caution">
    <text evidence="9">The sequence shown here is derived from an EMBL/GenBank/DDBJ whole genome shotgun (WGS) entry which is preliminary data.</text>
</comment>
<dbReference type="RefSeq" id="WP_184748194.1">
    <property type="nucleotide sequence ID" value="NZ_JACHGJ010000008.1"/>
</dbReference>
<keyword evidence="10" id="KW-1185">Reference proteome</keyword>
<dbReference type="PROSITE" id="PS00588">
    <property type="entry name" value="FLAGELLA_BB_ROD"/>
    <property type="match status" value="1"/>
</dbReference>
<dbReference type="EMBL" id="JACHGJ010000008">
    <property type="protein sequence ID" value="MBB6481963.1"/>
    <property type="molecule type" value="Genomic_DNA"/>
</dbReference>
<evidence type="ECO:0000256" key="1">
    <source>
        <dbReference type="ARBA" id="ARBA00004117"/>
    </source>
</evidence>
<comment type="subcellular location">
    <subcellularLocation>
        <location evidence="1 6">Bacterial flagellum basal body</location>
    </subcellularLocation>
</comment>
<dbReference type="Pfam" id="PF00460">
    <property type="entry name" value="Flg_bb_rod"/>
    <property type="match status" value="1"/>
</dbReference>